<protein>
    <recommendedName>
        <fullName evidence="2">Transposable element P transposase-like RNase H domain-containing protein</fullName>
    </recommendedName>
</protein>
<proteinExistence type="predicted"/>
<gene>
    <name evidence="3" type="ORF">g.1847</name>
</gene>
<evidence type="ECO:0000313" key="3">
    <source>
        <dbReference type="EMBL" id="MBY22759.1"/>
    </source>
</evidence>
<sequence length="99" mass="11308">MSTKNPNQRHGVLLFDEIQSRKGLYVNTRDLTYSGLEDMGEEVEVCGNKADHGLVFFFQSLADKCSQPIAVFAYSNSVKGYLYVIIIYLVYIILFIKFL</sequence>
<evidence type="ECO:0000259" key="2">
    <source>
        <dbReference type="Pfam" id="PF21787"/>
    </source>
</evidence>
<dbReference type="InterPro" id="IPR048365">
    <property type="entry name" value="TNP-like_RNaseH_N"/>
</dbReference>
<feature type="transmembrane region" description="Helical" evidence="1">
    <location>
        <begin position="80"/>
        <end position="98"/>
    </location>
</feature>
<dbReference type="EMBL" id="GGMR01010140">
    <property type="protein sequence ID" value="MBY22759.1"/>
    <property type="molecule type" value="Transcribed_RNA"/>
</dbReference>
<keyword evidence="1" id="KW-0472">Membrane</keyword>
<organism evidence="3">
    <name type="scientific">Schizaphis graminum</name>
    <name type="common">Green bug aphid</name>
    <dbReference type="NCBI Taxonomy" id="13262"/>
    <lineage>
        <taxon>Eukaryota</taxon>
        <taxon>Metazoa</taxon>
        <taxon>Ecdysozoa</taxon>
        <taxon>Arthropoda</taxon>
        <taxon>Hexapoda</taxon>
        <taxon>Insecta</taxon>
        <taxon>Pterygota</taxon>
        <taxon>Neoptera</taxon>
        <taxon>Paraneoptera</taxon>
        <taxon>Hemiptera</taxon>
        <taxon>Sternorrhyncha</taxon>
        <taxon>Aphidomorpha</taxon>
        <taxon>Aphidoidea</taxon>
        <taxon>Aphididae</taxon>
        <taxon>Aphidini</taxon>
        <taxon>Schizaphis</taxon>
    </lineage>
</organism>
<accession>A0A2S2NZW8</accession>
<keyword evidence="1" id="KW-0812">Transmembrane</keyword>
<name>A0A2S2NZW8_SCHGA</name>
<feature type="domain" description="Transposable element P transposase-like RNase H" evidence="2">
    <location>
        <begin position="3"/>
        <end position="80"/>
    </location>
</feature>
<reference evidence="3" key="1">
    <citation type="submission" date="2018-04" db="EMBL/GenBank/DDBJ databases">
        <title>Transcriptome of Schizaphis graminum biotype I.</title>
        <authorList>
            <person name="Scully E.D."/>
            <person name="Geib S.M."/>
            <person name="Palmer N.A."/>
            <person name="Koch K."/>
            <person name="Bradshaw J."/>
            <person name="Heng-Moss T."/>
            <person name="Sarath G."/>
        </authorList>
    </citation>
    <scope>NUCLEOTIDE SEQUENCE</scope>
</reference>
<keyword evidence="1" id="KW-1133">Transmembrane helix</keyword>
<dbReference type="AlphaFoldDB" id="A0A2S2NZW8"/>
<dbReference type="Pfam" id="PF21787">
    <property type="entry name" value="TNP-like_RNaseH_N"/>
    <property type="match status" value="1"/>
</dbReference>
<evidence type="ECO:0000256" key="1">
    <source>
        <dbReference type="SAM" id="Phobius"/>
    </source>
</evidence>